<proteinExistence type="inferred from homology"/>
<dbReference type="GO" id="GO:0036502">
    <property type="term" value="C:Derlin-1-VIMP complex"/>
    <property type="evidence" value="ECO:0007669"/>
    <property type="project" value="TreeGrafter"/>
</dbReference>
<reference evidence="13" key="1">
    <citation type="journal article" date="2010" name="Nature">
        <title>The Amphimedon queenslandica genome and the evolution of animal complexity.</title>
        <authorList>
            <person name="Srivastava M."/>
            <person name="Simakov O."/>
            <person name="Chapman J."/>
            <person name="Fahey B."/>
            <person name="Gauthier M.E."/>
            <person name="Mitros T."/>
            <person name="Richards G.S."/>
            <person name="Conaco C."/>
            <person name="Dacre M."/>
            <person name="Hellsten U."/>
            <person name="Larroux C."/>
            <person name="Putnam N.H."/>
            <person name="Stanke M."/>
            <person name="Adamska M."/>
            <person name="Darling A."/>
            <person name="Degnan S.M."/>
            <person name="Oakley T.H."/>
            <person name="Plachetzki D.C."/>
            <person name="Zhai Y."/>
            <person name="Adamski M."/>
            <person name="Calcino A."/>
            <person name="Cummins S.F."/>
            <person name="Goodstein D.M."/>
            <person name="Harris C."/>
            <person name="Jackson D.J."/>
            <person name="Leys S.P."/>
            <person name="Shu S."/>
            <person name="Woodcroft B.J."/>
            <person name="Vervoort M."/>
            <person name="Kosik K.S."/>
            <person name="Manning G."/>
            <person name="Degnan B.M."/>
            <person name="Rokhsar D.S."/>
        </authorList>
    </citation>
    <scope>NUCLEOTIDE SEQUENCE [LARGE SCALE GENOMIC DNA]</scope>
</reference>
<keyword evidence="4" id="KW-0963">Cytoplasm</keyword>
<sequence>MGEQLGPDPGEMSSESEPINVKVSSGGQIYNDLGIWDQFLNGWGYISRYGWFILLGLIVLLYVWYKLRPSVQEWQRKQKERQEERNFDPVKAEKYQDAMLQARERMQRKLDEDAAVRAKKIEEREAKKRDEKIEQWETFKVVAKSKTKKKAEKSYDSNYLPLGGGGGRGGGFRPSSRRQVGGGG</sequence>
<keyword evidence="7" id="KW-0712">Selenocysteine</keyword>
<evidence type="ECO:0000256" key="10">
    <source>
        <dbReference type="SAM" id="MobiDB-lite"/>
    </source>
</evidence>
<evidence type="ECO:0000313" key="13">
    <source>
        <dbReference type="Proteomes" id="UP000007879"/>
    </source>
</evidence>
<evidence type="ECO:0000256" key="7">
    <source>
        <dbReference type="ARBA" id="ARBA00022933"/>
    </source>
</evidence>
<comment type="subcellular location">
    <subcellularLocation>
        <location evidence="2">Cytoplasm</location>
    </subcellularLocation>
    <subcellularLocation>
        <location evidence="1">Endoplasmic reticulum membrane</location>
        <topology evidence="1">Single-pass membrane protein</topology>
    </subcellularLocation>
</comment>
<name>A0AAN0IFE5_AMPQE</name>
<evidence type="ECO:0000256" key="1">
    <source>
        <dbReference type="ARBA" id="ARBA00004389"/>
    </source>
</evidence>
<evidence type="ECO:0000256" key="2">
    <source>
        <dbReference type="ARBA" id="ARBA00004496"/>
    </source>
</evidence>
<organism evidence="12 13">
    <name type="scientific">Amphimedon queenslandica</name>
    <name type="common">Sponge</name>
    <dbReference type="NCBI Taxonomy" id="400682"/>
    <lineage>
        <taxon>Eukaryota</taxon>
        <taxon>Metazoa</taxon>
        <taxon>Porifera</taxon>
        <taxon>Demospongiae</taxon>
        <taxon>Heteroscleromorpha</taxon>
        <taxon>Haplosclerida</taxon>
        <taxon>Niphatidae</taxon>
        <taxon>Amphimedon</taxon>
    </lineage>
</organism>
<dbReference type="KEGG" id="aqu:100633641"/>
<dbReference type="PANTHER" id="PTHR28621">
    <property type="entry name" value="SELENOPROTEIN S"/>
    <property type="match status" value="1"/>
</dbReference>
<dbReference type="GO" id="GO:0036513">
    <property type="term" value="C:Derlin-1 retrotranslocation complex"/>
    <property type="evidence" value="ECO:0007669"/>
    <property type="project" value="TreeGrafter"/>
</dbReference>
<dbReference type="Proteomes" id="UP000007879">
    <property type="component" value="Unassembled WGS sequence"/>
</dbReference>
<keyword evidence="9 11" id="KW-0472">Membrane</keyword>
<feature type="compositionally biased region" description="Gly residues" evidence="10">
    <location>
        <begin position="162"/>
        <end position="172"/>
    </location>
</feature>
<dbReference type="GO" id="GO:0030970">
    <property type="term" value="P:retrograde protein transport, ER to cytosol"/>
    <property type="evidence" value="ECO:0007669"/>
    <property type="project" value="TreeGrafter"/>
</dbReference>
<evidence type="ECO:0000256" key="9">
    <source>
        <dbReference type="ARBA" id="ARBA00023136"/>
    </source>
</evidence>
<dbReference type="RefSeq" id="XP_003387558.1">
    <property type="nucleotide sequence ID" value="XM_003387510.2"/>
</dbReference>
<dbReference type="EnsemblMetazoa" id="XM_003387510.2">
    <property type="protein sequence ID" value="XP_003387558.1"/>
    <property type="gene ID" value="LOC100633641"/>
</dbReference>
<evidence type="ECO:0000313" key="12">
    <source>
        <dbReference type="EnsemblMetazoa" id="XP_003387558.1"/>
    </source>
</evidence>
<dbReference type="GO" id="GO:0030968">
    <property type="term" value="P:endoplasmic reticulum unfolded protein response"/>
    <property type="evidence" value="ECO:0007669"/>
    <property type="project" value="TreeGrafter"/>
</dbReference>
<dbReference type="Gene3D" id="6.10.250.2950">
    <property type="match status" value="1"/>
</dbReference>
<evidence type="ECO:0000256" key="5">
    <source>
        <dbReference type="ARBA" id="ARBA00022692"/>
    </source>
</evidence>
<evidence type="ECO:0000256" key="6">
    <source>
        <dbReference type="ARBA" id="ARBA00022824"/>
    </source>
</evidence>
<dbReference type="Pfam" id="PF06936">
    <property type="entry name" value="Selenoprotein_S"/>
    <property type="match status" value="1"/>
</dbReference>
<keyword evidence="13" id="KW-1185">Reference proteome</keyword>
<dbReference type="PANTHER" id="PTHR28621:SF1">
    <property type="entry name" value="SELENOPROTEIN S"/>
    <property type="match status" value="1"/>
</dbReference>
<reference evidence="12" key="2">
    <citation type="submission" date="2024-06" db="UniProtKB">
        <authorList>
            <consortium name="EnsemblMetazoa"/>
        </authorList>
    </citation>
    <scope>IDENTIFICATION</scope>
</reference>
<dbReference type="GeneID" id="100633641"/>
<evidence type="ECO:0000256" key="11">
    <source>
        <dbReference type="SAM" id="Phobius"/>
    </source>
</evidence>
<accession>A0AAN0IFE5</accession>
<feature type="region of interest" description="Disordered" evidence="10">
    <location>
        <begin position="144"/>
        <end position="184"/>
    </location>
</feature>
<keyword evidence="6" id="KW-0256">Endoplasmic reticulum</keyword>
<evidence type="ECO:0000256" key="3">
    <source>
        <dbReference type="ARBA" id="ARBA00011034"/>
    </source>
</evidence>
<protein>
    <recommendedName>
        <fullName evidence="14">Selenoprotein S</fullName>
    </recommendedName>
</protein>
<comment type="similarity">
    <text evidence="3">Belongs to the selenoprotein S family.</text>
</comment>
<keyword evidence="8 11" id="KW-1133">Transmembrane helix</keyword>
<evidence type="ECO:0008006" key="14">
    <source>
        <dbReference type="Google" id="ProtNLM"/>
    </source>
</evidence>
<feature type="transmembrane region" description="Helical" evidence="11">
    <location>
        <begin position="49"/>
        <end position="67"/>
    </location>
</feature>
<evidence type="ECO:0000256" key="4">
    <source>
        <dbReference type="ARBA" id="ARBA00022490"/>
    </source>
</evidence>
<keyword evidence="5 11" id="KW-0812">Transmembrane</keyword>
<evidence type="ECO:0000256" key="8">
    <source>
        <dbReference type="ARBA" id="ARBA00022989"/>
    </source>
</evidence>
<dbReference type="AlphaFoldDB" id="A0AAN0IFE5"/>
<dbReference type="InterPro" id="IPR009703">
    <property type="entry name" value="Selenoprotein_S"/>
</dbReference>